<dbReference type="GO" id="GO:0005576">
    <property type="term" value="C:extracellular region"/>
    <property type="evidence" value="ECO:0007669"/>
    <property type="project" value="UniProtKB-SubCell"/>
</dbReference>
<comment type="subcellular location">
    <subcellularLocation>
        <location evidence="1">Secreted</location>
    </subcellularLocation>
</comment>
<keyword evidence="5" id="KW-1015">Disulfide bond</keyword>
<name>A0A922ILZ2_SCHHA</name>
<dbReference type="AlphaFoldDB" id="A0A922ILZ2"/>
<evidence type="ECO:0000256" key="6">
    <source>
        <dbReference type="SAM" id="SignalP"/>
    </source>
</evidence>
<keyword evidence="2" id="KW-0964">Secreted</keyword>
<gene>
    <name evidence="8" type="ORF">MS3_00011064</name>
</gene>
<dbReference type="InterPro" id="IPR021712">
    <property type="entry name" value="UPF0506"/>
</dbReference>
<reference evidence="8" key="3">
    <citation type="submission" date="2021-06" db="EMBL/GenBank/DDBJ databases">
        <title>Chromosome-level genome assembly for S. haematobium.</title>
        <authorList>
            <person name="Stroehlein A.J."/>
        </authorList>
    </citation>
    <scope>NUCLEOTIDE SEQUENCE</scope>
</reference>
<dbReference type="Pfam" id="PF11703">
    <property type="entry name" value="UPF0506"/>
    <property type="match status" value="2"/>
</dbReference>
<feature type="chain" id="PRO_5037962475" description="UPF0506 domain-containing protein" evidence="6">
    <location>
        <begin position="23"/>
        <end position="163"/>
    </location>
</feature>
<evidence type="ECO:0000313" key="8">
    <source>
        <dbReference type="EMBL" id="KAH9581567.1"/>
    </source>
</evidence>
<feature type="domain" description="UPF0506" evidence="7">
    <location>
        <begin position="79"/>
        <end position="135"/>
    </location>
</feature>
<evidence type="ECO:0000313" key="9">
    <source>
        <dbReference type="Proteomes" id="UP000471633"/>
    </source>
</evidence>
<evidence type="ECO:0000256" key="2">
    <source>
        <dbReference type="ARBA" id="ARBA00022525"/>
    </source>
</evidence>
<reference evidence="8" key="4">
    <citation type="journal article" date="2022" name="PLoS Pathog.">
        <title>Chromosome-level genome of Schistosoma haematobium underpins genome-wide explorations of molecular variation.</title>
        <authorList>
            <person name="Stroehlein A.J."/>
            <person name="Korhonen P.K."/>
            <person name="Lee V.V."/>
            <person name="Ralph S.A."/>
            <person name="Mentink-Kane M."/>
            <person name="You H."/>
            <person name="McManus D.P."/>
            <person name="Tchuente L.T."/>
            <person name="Stothard J.R."/>
            <person name="Kaur P."/>
            <person name="Dudchenko O."/>
            <person name="Aiden E.L."/>
            <person name="Yang B."/>
            <person name="Yang H."/>
            <person name="Emery A.M."/>
            <person name="Webster B.L."/>
            <person name="Brindley P.J."/>
            <person name="Rollinson D."/>
            <person name="Chang B.C.H."/>
            <person name="Gasser R.B."/>
            <person name="Young N.D."/>
        </authorList>
    </citation>
    <scope>NUCLEOTIDE SEQUENCE</scope>
</reference>
<protein>
    <recommendedName>
        <fullName evidence="7">UPF0506 domain-containing protein</fullName>
    </recommendedName>
</protein>
<evidence type="ECO:0000256" key="3">
    <source>
        <dbReference type="ARBA" id="ARBA00022729"/>
    </source>
</evidence>
<comment type="caution">
    <text evidence="8">The sequence shown here is derived from an EMBL/GenBank/DDBJ whole genome shotgun (WGS) entry which is preliminary data.</text>
</comment>
<keyword evidence="9" id="KW-1185">Reference proteome</keyword>
<reference evidence="8" key="1">
    <citation type="journal article" date="2012" name="Nat. Genet.">
        <title>Whole-genome sequence of Schistosoma haematobium.</title>
        <authorList>
            <person name="Young N.D."/>
            <person name="Jex A.R."/>
            <person name="Li B."/>
            <person name="Liu S."/>
            <person name="Yang L."/>
            <person name="Xiong Z."/>
            <person name="Li Y."/>
            <person name="Cantacessi C."/>
            <person name="Hall R.S."/>
            <person name="Xu X."/>
            <person name="Chen F."/>
            <person name="Wu X."/>
            <person name="Zerlotini A."/>
            <person name="Oliveira G."/>
            <person name="Hofmann A."/>
            <person name="Zhang G."/>
            <person name="Fang X."/>
            <person name="Kang Y."/>
            <person name="Campbell B.E."/>
            <person name="Loukas A."/>
            <person name="Ranganathan S."/>
            <person name="Rollinson D."/>
            <person name="Rinaldi G."/>
            <person name="Brindley P.J."/>
            <person name="Yang H."/>
            <person name="Wang J."/>
            <person name="Wang J."/>
            <person name="Gasser R.B."/>
        </authorList>
    </citation>
    <scope>NUCLEOTIDE SEQUENCE</scope>
</reference>
<evidence type="ECO:0000259" key="7">
    <source>
        <dbReference type="Pfam" id="PF11703"/>
    </source>
</evidence>
<dbReference type="KEGG" id="shx:MS3_00011064"/>
<dbReference type="CTD" id="24589648"/>
<reference evidence="8" key="2">
    <citation type="journal article" date="2019" name="Gigascience">
        <title>High-quality Schistosoma haematobium genome achieved by single-molecule and long-range sequencing.</title>
        <authorList>
            <person name="Stroehlein A.J."/>
            <person name="Korhonen P.K."/>
            <person name="Chong T.M."/>
            <person name="Lim Y.L."/>
            <person name="Chan K.G."/>
            <person name="Webster B."/>
            <person name="Rollinson D."/>
            <person name="Brindley P.J."/>
            <person name="Gasser R.B."/>
            <person name="Young N.D."/>
        </authorList>
    </citation>
    <scope>NUCLEOTIDE SEQUENCE</scope>
</reference>
<dbReference type="RefSeq" id="XP_012793521.2">
    <property type="nucleotide sequence ID" value="XM_012938067.2"/>
</dbReference>
<sequence length="163" mass="18565">MYKLTLISILITLLSYIHISEGLFQCKKLGETCHKTVFDRCCGNTVCQLKGFKGKCVRCLSAGSRCIKNRECCHVLFKCKRLGDSCRRTIFHRCCGDATCQLNGSKGKCVPLLRVDRSCWRNKDCCSGRCHRSKCKMFGNQNINAILQISMKRTVLRNFHLSN</sequence>
<dbReference type="EMBL" id="AMPZ03000006">
    <property type="protein sequence ID" value="KAH9581567.1"/>
    <property type="molecule type" value="Genomic_DNA"/>
</dbReference>
<accession>A0A922ILZ2</accession>
<feature type="signal peptide" evidence="6">
    <location>
        <begin position="1"/>
        <end position="22"/>
    </location>
</feature>
<dbReference type="GeneID" id="24589648"/>
<organism evidence="8 9">
    <name type="scientific">Schistosoma haematobium</name>
    <name type="common">Blood fluke</name>
    <dbReference type="NCBI Taxonomy" id="6185"/>
    <lineage>
        <taxon>Eukaryota</taxon>
        <taxon>Metazoa</taxon>
        <taxon>Spiralia</taxon>
        <taxon>Lophotrochozoa</taxon>
        <taxon>Platyhelminthes</taxon>
        <taxon>Trematoda</taxon>
        <taxon>Digenea</taxon>
        <taxon>Strigeidida</taxon>
        <taxon>Schistosomatoidea</taxon>
        <taxon>Schistosomatidae</taxon>
        <taxon>Schistosoma</taxon>
    </lineage>
</organism>
<feature type="domain" description="UPF0506" evidence="7">
    <location>
        <begin position="26"/>
        <end position="74"/>
    </location>
</feature>
<evidence type="ECO:0000256" key="4">
    <source>
        <dbReference type="ARBA" id="ARBA00022854"/>
    </source>
</evidence>
<evidence type="ECO:0000256" key="1">
    <source>
        <dbReference type="ARBA" id="ARBA00004613"/>
    </source>
</evidence>
<proteinExistence type="predicted"/>
<dbReference type="Proteomes" id="UP000471633">
    <property type="component" value="Unassembled WGS sequence"/>
</dbReference>
<keyword evidence="3 6" id="KW-0732">Signal</keyword>
<evidence type="ECO:0000256" key="5">
    <source>
        <dbReference type="ARBA" id="ARBA00023157"/>
    </source>
</evidence>
<keyword evidence="4" id="KW-0960">Knottin</keyword>